<dbReference type="Proteomes" id="UP000179237">
    <property type="component" value="Unassembled WGS sequence"/>
</dbReference>
<keyword evidence="5 7" id="KW-0456">Lyase</keyword>
<keyword evidence="6 7" id="KW-0961">Cell wall biogenesis/degradation</keyword>
<evidence type="ECO:0000256" key="2">
    <source>
        <dbReference type="ARBA" id="ARBA00022692"/>
    </source>
</evidence>
<dbReference type="Pfam" id="PF02618">
    <property type="entry name" value="YceG"/>
    <property type="match status" value="1"/>
</dbReference>
<dbReference type="AlphaFoldDB" id="A0A1F5FUU9"/>
<evidence type="ECO:0000256" key="4">
    <source>
        <dbReference type="ARBA" id="ARBA00023136"/>
    </source>
</evidence>
<evidence type="ECO:0000256" key="5">
    <source>
        <dbReference type="ARBA" id="ARBA00023239"/>
    </source>
</evidence>
<organism evidence="8 9">
    <name type="scientific">Candidatus Collierbacteria bacterium RIFOXYD1_FULL_40_9</name>
    <dbReference type="NCBI Taxonomy" id="1817731"/>
    <lineage>
        <taxon>Bacteria</taxon>
        <taxon>Candidatus Collieribacteriota</taxon>
    </lineage>
</organism>
<evidence type="ECO:0000313" key="9">
    <source>
        <dbReference type="Proteomes" id="UP000179237"/>
    </source>
</evidence>
<protein>
    <recommendedName>
        <fullName evidence="7">Endolytic murein transglycosylase</fullName>
        <ecNumber evidence="7">4.2.2.29</ecNumber>
    </recommendedName>
    <alternativeName>
        <fullName evidence="7">Peptidoglycan lytic transglycosylase</fullName>
    </alternativeName>
    <alternativeName>
        <fullName evidence="7">Peptidoglycan polymerization terminase</fullName>
    </alternativeName>
</protein>
<dbReference type="GO" id="GO:0071555">
    <property type="term" value="P:cell wall organization"/>
    <property type="evidence" value="ECO:0007669"/>
    <property type="project" value="UniProtKB-KW"/>
</dbReference>
<keyword evidence="2 7" id="KW-0812">Transmembrane</keyword>
<dbReference type="GO" id="GO:0008932">
    <property type="term" value="F:lytic endotransglycosylase activity"/>
    <property type="evidence" value="ECO:0007669"/>
    <property type="project" value="UniProtKB-UniRule"/>
</dbReference>
<evidence type="ECO:0000256" key="3">
    <source>
        <dbReference type="ARBA" id="ARBA00022989"/>
    </source>
</evidence>
<accession>A0A1F5FUU9</accession>
<evidence type="ECO:0000313" key="8">
    <source>
        <dbReference type="EMBL" id="OGD83391.1"/>
    </source>
</evidence>
<dbReference type="NCBIfam" id="TIGR00247">
    <property type="entry name" value="endolytic transglycosylase MltG"/>
    <property type="match status" value="1"/>
</dbReference>
<dbReference type="HAMAP" id="MF_02065">
    <property type="entry name" value="MltG"/>
    <property type="match status" value="1"/>
</dbReference>
<evidence type="ECO:0000256" key="1">
    <source>
        <dbReference type="ARBA" id="ARBA00022475"/>
    </source>
</evidence>
<keyword evidence="4 7" id="KW-0472">Membrane</keyword>
<proteinExistence type="inferred from homology"/>
<comment type="caution">
    <text evidence="8">The sequence shown here is derived from an EMBL/GenBank/DDBJ whole genome shotgun (WGS) entry which is preliminary data.</text>
</comment>
<dbReference type="PANTHER" id="PTHR30518">
    <property type="entry name" value="ENDOLYTIC MUREIN TRANSGLYCOSYLASE"/>
    <property type="match status" value="1"/>
</dbReference>
<evidence type="ECO:0000256" key="7">
    <source>
        <dbReference type="HAMAP-Rule" id="MF_02065"/>
    </source>
</evidence>
<evidence type="ECO:0000256" key="6">
    <source>
        <dbReference type="ARBA" id="ARBA00023316"/>
    </source>
</evidence>
<keyword evidence="3 7" id="KW-1133">Transmembrane helix</keyword>
<dbReference type="InterPro" id="IPR003770">
    <property type="entry name" value="MLTG-like"/>
</dbReference>
<dbReference type="EMBL" id="MFAQ01000018">
    <property type="protein sequence ID" value="OGD83391.1"/>
    <property type="molecule type" value="Genomic_DNA"/>
</dbReference>
<sequence length="328" mass="36586">MLSRLLYVLLSLVVGFFAWFLFATQPVTPQINNQKTFEISAGASLNQIINNLSAQKLVRSRTAFKITVIRLGFQNKLQAGLFQLSPSMDATEIAKALTKAQTKQVRVTIPEGLRSQEINQILSKSFASVEGAKFNTSEFTTLTKDLEGKLFPDTYDFEIKATTQDVINKLTDQYHTVIKNLKITPEKEKHILVVASLLEREAANSSEMPQIAGVIEKRLANSWSLQIDATVQYALSSKFCKKLDCEWWKPGLTLADLSIDSPYNTYKNQGLPPAPISNPGKSALAAAVNPTSSSAWFYLHDPKGQIYFADSIEQHNKNVCLYLKKDCN</sequence>
<dbReference type="GO" id="GO:0009252">
    <property type="term" value="P:peptidoglycan biosynthetic process"/>
    <property type="evidence" value="ECO:0007669"/>
    <property type="project" value="UniProtKB-UniRule"/>
</dbReference>
<comment type="function">
    <text evidence="7">Functions as a peptidoglycan terminase that cleaves nascent peptidoglycan strands endolytically to terminate their elongation.</text>
</comment>
<reference evidence="8 9" key="1">
    <citation type="journal article" date="2016" name="Nat. Commun.">
        <title>Thousands of microbial genomes shed light on interconnected biogeochemical processes in an aquifer system.</title>
        <authorList>
            <person name="Anantharaman K."/>
            <person name="Brown C.T."/>
            <person name="Hug L.A."/>
            <person name="Sharon I."/>
            <person name="Castelle C.J."/>
            <person name="Probst A.J."/>
            <person name="Thomas B.C."/>
            <person name="Singh A."/>
            <person name="Wilkins M.J."/>
            <person name="Karaoz U."/>
            <person name="Brodie E.L."/>
            <person name="Williams K.H."/>
            <person name="Hubbard S.S."/>
            <person name="Banfield J.F."/>
        </authorList>
    </citation>
    <scope>NUCLEOTIDE SEQUENCE [LARGE SCALE GENOMIC DNA]</scope>
</reference>
<name>A0A1F5FUU9_9BACT</name>
<comment type="similarity">
    <text evidence="7">Belongs to the transglycosylase MltG family.</text>
</comment>
<comment type="catalytic activity">
    <reaction evidence="7">
        <text>a peptidoglycan chain = a peptidoglycan chain with N-acetyl-1,6-anhydromuramyl-[peptide] at the reducing end + a peptidoglycan chain with N-acetylglucosamine at the non-reducing end.</text>
        <dbReference type="EC" id="4.2.2.29"/>
    </reaction>
</comment>
<keyword evidence="1 7" id="KW-1003">Cell membrane</keyword>
<dbReference type="GO" id="GO:0005886">
    <property type="term" value="C:plasma membrane"/>
    <property type="evidence" value="ECO:0007669"/>
    <property type="project" value="UniProtKB-UniRule"/>
</dbReference>
<dbReference type="Gene3D" id="3.30.1490.480">
    <property type="entry name" value="Endolytic murein transglycosylase"/>
    <property type="match status" value="1"/>
</dbReference>
<dbReference type="PANTHER" id="PTHR30518:SF2">
    <property type="entry name" value="ENDOLYTIC MUREIN TRANSGLYCOSYLASE"/>
    <property type="match status" value="1"/>
</dbReference>
<gene>
    <name evidence="7" type="primary">mltG</name>
    <name evidence="8" type="ORF">A2572_02925</name>
</gene>
<feature type="site" description="Important for catalytic activity" evidence="7">
    <location>
        <position position="201"/>
    </location>
</feature>
<dbReference type="EC" id="4.2.2.29" evidence="7"/>